<gene>
    <name evidence="2" type="ORF">SS7213T_03705</name>
</gene>
<evidence type="ECO:0000313" key="2">
    <source>
        <dbReference type="EMBL" id="EHJ08524.1"/>
    </source>
</evidence>
<proteinExistence type="predicted"/>
<feature type="non-terminal residue" evidence="2">
    <location>
        <position position="73"/>
    </location>
</feature>
<feature type="region of interest" description="Disordered" evidence="1">
    <location>
        <begin position="53"/>
        <end position="73"/>
    </location>
</feature>
<evidence type="ECO:0000313" key="3">
    <source>
        <dbReference type="Proteomes" id="UP000005413"/>
    </source>
</evidence>
<comment type="caution">
    <text evidence="2">The sequence shown here is derived from an EMBL/GenBank/DDBJ whole genome shotgun (WGS) entry which is preliminary data.</text>
</comment>
<keyword evidence="3" id="KW-1185">Reference proteome</keyword>
<dbReference type="EMBL" id="AEUN01000280">
    <property type="protein sequence ID" value="EHJ08524.1"/>
    <property type="molecule type" value="Genomic_DNA"/>
</dbReference>
<sequence length="73" mass="7647">SITATNVNNLWSLKSTVPGISINNQTGVVTVDHTAVQPHSDIIATAVKGNSDVSEEHTVQMPIKEATPTAPIV</sequence>
<dbReference type="Proteomes" id="UP000005413">
    <property type="component" value="Unassembled WGS sequence"/>
</dbReference>
<evidence type="ECO:0000256" key="1">
    <source>
        <dbReference type="SAM" id="MobiDB-lite"/>
    </source>
</evidence>
<feature type="non-terminal residue" evidence="2">
    <location>
        <position position="1"/>
    </location>
</feature>
<accession>G5JH12</accession>
<reference evidence="2 3" key="1">
    <citation type="journal article" date="2012" name="BMC Genomics">
        <title>Comparative genomic analysis of the genus Staphylococcus including Staphylococcus aureus and its newly described sister species Staphylococcus simiae.</title>
        <authorList>
            <person name="Suzuki H."/>
            <person name="Lefebure T."/>
            <person name="Pavinski Bitar P."/>
            <person name="Stanhope M.J."/>
        </authorList>
    </citation>
    <scope>NUCLEOTIDE SEQUENCE [LARGE SCALE GENOMIC DNA]</scope>
    <source>
        <strain evidence="2 3">CCM 7213</strain>
    </source>
</reference>
<dbReference type="RefSeq" id="WP_002462563.1">
    <property type="nucleotide sequence ID" value="NZ_AEUN01000280.1"/>
</dbReference>
<name>G5JH12_9STAP</name>
<dbReference type="AlphaFoldDB" id="G5JH12"/>
<organism evidence="2 3">
    <name type="scientific">Staphylococcus simiae CCM 7213 = CCUG 51256</name>
    <dbReference type="NCBI Taxonomy" id="911238"/>
    <lineage>
        <taxon>Bacteria</taxon>
        <taxon>Bacillati</taxon>
        <taxon>Bacillota</taxon>
        <taxon>Bacilli</taxon>
        <taxon>Bacillales</taxon>
        <taxon>Staphylococcaceae</taxon>
        <taxon>Staphylococcus</taxon>
    </lineage>
</organism>
<protein>
    <submittedName>
        <fullName evidence="2">Cell wall surface anchor family protein</fullName>
    </submittedName>
</protein>